<dbReference type="AlphaFoldDB" id="A0A1E1LP49"/>
<protein>
    <submittedName>
        <fullName evidence="4">Related to O-succinylhomoserine (Thiol)-lyase</fullName>
    </submittedName>
</protein>
<comment type="similarity">
    <text evidence="3">Belongs to the trans-sulfuration enzymes family.</text>
</comment>
<dbReference type="InterPro" id="IPR015422">
    <property type="entry name" value="PyrdxlP-dep_Trfase_small"/>
</dbReference>
<dbReference type="Proteomes" id="UP000178912">
    <property type="component" value="Unassembled WGS sequence"/>
</dbReference>
<comment type="cofactor">
    <cofactor evidence="1 3">
        <name>pyridoxal 5'-phosphate</name>
        <dbReference type="ChEBI" id="CHEBI:597326"/>
    </cofactor>
</comment>
<dbReference type="GO" id="GO:0030170">
    <property type="term" value="F:pyridoxal phosphate binding"/>
    <property type="evidence" value="ECO:0007669"/>
    <property type="project" value="InterPro"/>
</dbReference>
<dbReference type="OrthoDB" id="10047078at2759"/>
<name>A0A1E1LP49_9HELO</name>
<dbReference type="PANTHER" id="PTHR42699">
    <property type="match status" value="1"/>
</dbReference>
<dbReference type="Gene3D" id="3.90.1150.10">
    <property type="entry name" value="Aspartate Aminotransferase, domain 1"/>
    <property type="match status" value="1"/>
</dbReference>
<dbReference type="InterPro" id="IPR000277">
    <property type="entry name" value="Cys/Met-Metab_PyrdxlP-dep_enz"/>
</dbReference>
<accession>A0A1E1LP49</accession>
<evidence type="ECO:0000313" key="5">
    <source>
        <dbReference type="Proteomes" id="UP000178912"/>
    </source>
</evidence>
<keyword evidence="5" id="KW-1185">Reference proteome</keyword>
<gene>
    <name evidence="4" type="ORF">RAG0_16152</name>
</gene>
<organism evidence="4 5">
    <name type="scientific">Rhynchosporium agropyri</name>
    <dbReference type="NCBI Taxonomy" id="914238"/>
    <lineage>
        <taxon>Eukaryota</taxon>
        <taxon>Fungi</taxon>
        <taxon>Dikarya</taxon>
        <taxon>Ascomycota</taxon>
        <taxon>Pezizomycotina</taxon>
        <taxon>Leotiomycetes</taxon>
        <taxon>Helotiales</taxon>
        <taxon>Ploettnerulaceae</taxon>
        <taxon>Rhynchosporium</taxon>
    </lineage>
</organism>
<dbReference type="GO" id="GO:0019346">
    <property type="term" value="P:transsulfuration"/>
    <property type="evidence" value="ECO:0007669"/>
    <property type="project" value="InterPro"/>
</dbReference>
<dbReference type="InterPro" id="IPR051750">
    <property type="entry name" value="Trans-sulfuration_enzymes"/>
</dbReference>
<dbReference type="GO" id="GO:0016829">
    <property type="term" value="F:lyase activity"/>
    <property type="evidence" value="ECO:0007669"/>
    <property type="project" value="UniProtKB-KW"/>
</dbReference>
<evidence type="ECO:0000256" key="2">
    <source>
        <dbReference type="ARBA" id="ARBA00022898"/>
    </source>
</evidence>
<dbReference type="PANTHER" id="PTHR42699:SF1">
    <property type="entry name" value="CYSTATHIONINE GAMMA-SYNTHASE-RELATED"/>
    <property type="match status" value="1"/>
</dbReference>
<sequence length="543" mass="60701">MSAKITTRFGAAVPPAPRHSVTCHMPTWDDAEKFAADPVASTRDFTSVYPRLGQHPDILKLSELVLQNLGLDDKGCLLFSSIKAACECVQYLTSSKESDELQQSADGIYIKAFFVKDHFFAVIFPPEEVPIGYQFWRVGGVGMSSRLAEANLCGELVNTAMPESDGSRVLFVGPAHTILRERIVNYLRRAVLDPSSLKSMPSPDDVYLYTTGMSAIYRPHQYMLQLYGGTSVSFGMPFITTMDIMEQFGPGYKLFGRGDEKDMLDLKDFLEEERQNGSKVQAIWTEFPTNPLGVAPEITRLRELADEYDIVLGIDDTIGSWANIDIIGKADILMTSLAKTFNGYADAIAGSAILNPASRKYKELKPLFDKNYFPELYYLDAEAIEQNSRDYLSRTTKLNHNARTLATYLLTRSEEPNSPIVAVYYPSINPSRAILKQFMRPATEEFTPGYGCIFTIELRDITTASTFYNNLNVHKGGHVGAPSTLAFPFTMGVHYTRLPWAEQYGFRPTQVRISAGLEETDMLIEEFRLALEAVDALKTAKLQ</sequence>
<dbReference type="GO" id="GO:0003962">
    <property type="term" value="F:cystathionine gamma-synthase activity"/>
    <property type="evidence" value="ECO:0007669"/>
    <property type="project" value="TreeGrafter"/>
</dbReference>
<evidence type="ECO:0000256" key="3">
    <source>
        <dbReference type="RuleBase" id="RU362118"/>
    </source>
</evidence>
<dbReference type="SUPFAM" id="SSF53383">
    <property type="entry name" value="PLP-dependent transferases"/>
    <property type="match status" value="1"/>
</dbReference>
<dbReference type="Gene3D" id="3.40.640.10">
    <property type="entry name" value="Type I PLP-dependent aspartate aminotransferase-like (Major domain)"/>
    <property type="match status" value="1"/>
</dbReference>
<reference evidence="5" key="1">
    <citation type="submission" date="2016-03" db="EMBL/GenBank/DDBJ databases">
        <authorList>
            <person name="Guldener U."/>
        </authorList>
    </citation>
    <scope>NUCLEOTIDE SEQUENCE [LARGE SCALE GENOMIC DNA]</scope>
    <source>
        <strain evidence="5">04CH-RAC-A.6.1</strain>
    </source>
</reference>
<dbReference type="InterPro" id="IPR015424">
    <property type="entry name" value="PyrdxlP-dep_Trfase"/>
</dbReference>
<proteinExistence type="inferred from homology"/>
<evidence type="ECO:0000256" key="1">
    <source>
        <dbReference type="ARBA" id="ARBA00001933"/>
    </source>
</evidence>
<keyword evidence="2 3" id="KW-0663">Pyridoxal phosphate</keyword>
<dbReference type="InterPro" id="IPR015421">
    <property type="entry name" value="PyrdxlP-dep_Trfase_major"/>
</dbReference>
<keyword evidence="4" id="KW-0456">Lyase</keyword>
<evidence type="ECO:0000313" key="4">
    <source>
        <dbReference type="EMBL" id="CZT12272.1"/>
    </source>
</evidence>
<dbReference type="Pfam" id="PF01053">
    <property type="entry name" value="Cys_Met_Meta_PP"/>
    <property type="match status" value="1"/>
</dbReference>
<dbReference type="EMBL" id="FJUX01000157">
    <property type="protein sequence ID" value="CZT12272.1"/>
    <property type="molecule type" value="Genomic_DNA"/>
</dbReference>